<name>A0ABN3RPA2_9ACTN</name>
<comment type="caution">
    <text evidence="1">The sequence shown here is derived from an EMBL/GenBank/DDBJ whole genome shotgun (WGS) entry which is preliminary data.</text>
</comment>
<gene>
    <name evidence="1" type="ORF">GCM10010412_028280</name>
</gene>
<dbReference type="EMBL" id="BAAATE010000006">
    <property type="protein sequence ID" value="GAA2657544.1"/>
    <property type="molecule type" value="Genomic_DNA"/>
</dbReference>
<accession>A0ABN3RPA2</accession>
<dbReference type="Proteomes" id="UP001501666">
    <property type="component" value="Unassembled WGS sequence"/>
</dbReference>
<protein>
    <submittedName>
        <fullName evidence="1">Uncharacterized protein</fullName>
    </submittedName>
</protein>
<evidence type="ECO:0000313" key="1">
    <source>
        <dbReference type="EMBL" id="GAA2657544.1"/>
    </source>
</evidence>
<keyword evidence="2" id="KW-1185">Reference proteome</keyword>
<reference evidence="1 2" key="1">
    <citation type="journal article" date="2019" name="Int. J. Syst. Evol. Microbiol.">
        <title>The Global Catalogue of Microorganisms (GCM) 10K type strain sequencing project: providing services to taxonomists for standard genome sequencing and annotation.</title>
        <authorList>
            <consortium name="The Broad Institute Genomics Platform"/>
            <consortium name="The Broad Institute Genome Sequencing Center for Infectious Disease"/>
            <person name="Wu L."/>
            <person name="Ma J."/>
        </authorList>
    </citation>
    <scope>NUCLEOTIDE SEQUENCE [LARGE SCALE GENOMIC DNA]</scope>
    <source>
        <strain evidence="1 2">JCM 6835</strain>
    </source>
</reference>
<dbReference type="RefSeq" id="WP_346146530.1">
    <property type="nucleotide sequence ID" value="NZ_BAAATE010000006.1"/>
</dbReference>
<evidence type="ECO:0000313" key="2">
    <source>
        <dbReference type="Proteomes" id="UP001501666"/>
    </source>
</evidence>
<proteinExistence type="predicted"/>
<organism evidence="1 2">
    <name type="scientific">Nonomuraea recticatena</name>
    <dbReference type="NCBI Taxonomy" id="46178"/>
    <lineage>
        <taxon>Bacteria</taxon>
        <taxon>Bacillati</taxon>
        <taxon>Actinomycetota</taxon>
        <taxon>Actinomycetes</taxon>
        <taxon>Streptosporangiales</taxon>
        <taxon>Streptosporangiaceae</taxon>
        <taxon>Nonomuraea</taxon>
    </lineage>
</organism>
<sequence length="149" mass="15749">MSARIIITCTEHPTLAMCDDDLSFKVETAAAARALYATLHPQAAASKTARVVIGCEVDRCMTLMSIPLDSVAEARAFLSGHNYGWYLARRAGGRLVDGCQLHLGTCCVNCARRPSYTLDPAAVLPSDADHPAANGRAAQLDLFAAGEAA</sequence>